<feature type="domain" description="Carbamoyltransferase C-terminal" evidence="3">
    <location>
        <begin position="109"/>
        <end position="279"/>
    </location>
</feature>
<dbReference type="Gene3D" id="3.90.870.20">
    <property type="entry name" value="Carbamoyltransferase, C-terminal domain"/>
    <property type="match status" value="1"/>
</dbReference>
<evidence type="ECO:0000313" key="5">
    <source>
        <dbReference type="Proteomes" id="UP000230564"/>
    </source>
</evidence>
<dbReference type="AlphaFoldDB" id="A0A2H0NFW3"/>
<dbReference type="Pfam" id="PF16861">
    <property type="entry name" value="Carbam_trans_C"/>
    <property type="match status" value="1"/>
</dbReference>
<accession>A0A2H0NFW3</accession>
<evidence type="ECO:0000259" key="3">
    <source>
        <dbReference type="Pfam" id="PF16861"/>
    </source>
</evidence>
<dbReference type="Proteomes" id="UP000230564">
    <property type="component" value="Unassembled WGS sequence"/>
</dbReference>
<evidence type="ECO:0000259" key="2">
    <source>
        <dbReference type="Pfam" id="PF02543"/>
    </source>
</evidence>
<dbReference type="PANTHER" id="PTHR34847">
    <property type="entry name" value="NODULATION PROTEIN U"/>
    <property type="match status" value="1"/>
</dbReference>
<dbReference type="EMBL" id="PCWQ01000007">
    <property type="protein sequence ID" value="PIR06966.1"/>
    <property type="molecule type" value="Genomic_DNA"/>
</dbReference>
<comment type="caution">
    <text evidence="4">The sequence shown here is derived from an EMBL/GenBank/DDBJ whole genome shotgun (WGS) entry which is preliminary data.</text>
</comment>
<comment type="similarity">
    <text evidence="1">Belongs to the NodU/CmcH family.</text>
</comment>
<feature type="domain" description="Carbamoyltransferase" evidence="2">
    <location>
        <begin position="8"/>
        <end position="58"/>
    </location>
</feature>
<proteinExistence type="inferred from homology"/>
<dbReference type="InterPro" id="IPR051338">
    <property type="entry name" value="NodU/CmcH_Carbamoyltrnsfr"/>
</dbReference>
<dbReference type="Gene3D" id="3.30.420.40">
    <property type="match status" value="1"/>
</dbReference>
<name>A0A2H0NFW3_9BACT</name>
<evidence type="ECO:0000313" key="4">
    <source>
        <dbReference type="EMBL" id="PIR06966.1"/>
    </source>
</evidence>
<evidence type="ECO:0008006" key="6">
    <source>
        <dbReference type="Google" id="ProtNLM"/>
    </source>
</evidence>
<dbReference type="InterPro" id="IPR031730">
    <property type="entry name" value="Carbam_trans_C"/>
</dbReference>
<protein>
    <recommendedName>
        <fullName evidence="6">Carbamoyltransferase C-terminal domain-containing protein</fullName>
    </recommendedName>
</protein>
<evidence type="ECO:0000256" key="1">
    <source>
        <dbReference type="ARBA" id="ARBA00006129"/>
    </source>
</evidence>
<dbReference type="Pfam" id="PF02543">
    <property type="entry name" value="Carbam_trans_N"/>
    <property type="match status" value="1"/>
</dbReference>
<sequence>MILIKIGKRKFKSNNLCLAGGVAMNCVMNSKILESGLIQDIFIQPLAGDNGSMIGSAMLKYVEKTGRNDFEEMRHLYYGTKYSNSYIEKMLKSKGLRFEYLKEPYKQAAKLIAEDKVIGWFNGKMEAGARALGNRSILSNPTKKKNKERMNTIKYREQWRPLAVSILDEYKHKYLQGYIPNCADFMIIARYIQNNMQDKIPAALHVDNSTRPQVVKKDVNESYYNLIKEFYKITGIPLVMNTSMNGRGEPIVENPEQALNLFNNTELDALFLENYFILKTNSYEVNKRCSIMERSKENYSRWNTITIKTFRDVFARTLAFLF</sequence>
<gene>
    <name evidence="4" type="ORF">COV55_00895</name>
</gene>
<dbReference type="PANTHER" id="PTHR34847:SF1">
    <property type="entry name" value="NODULATION PROTEIN U"/>
    <property type="match status" value="1"/>
</dbReference>
<organism evidence="4 5">
    <name type="scientific">Candidatus Komeilibacteria bacterium CG11_big_fil_rev_8_21_14_0_20_36_20</name>
    <dbReference type="NCBI Taxonomy" id="1974477"/>
    <lineage>
        <taxon>Bacteria</taxon>
        <taxon>Candidatus Komeiliibacteriota</taxon>
    </lineage>
</organism>
<dbReference type="GO" id="GO:0003824">
    <property type="term" value="F:catalytic activity"/>
    <property type="evidence" value="ECO:0007669"/>
    <property type="project" value="InterPro"/>
</dbReference>
<reference evidence="4 5" key="1">
    <citation type="submission" date="2017-09" db="EMBL/GenBank/DDBJ databases">
        <title>Depth-based differentiation of microbial function through sediment-hosted aquifers and enrichment of novel symbionts in the deep terrestrial subsurface.</title>
        <authorList>
            <person name="Probst A.J."/>
            <person name="Ladd B."/>
            <person name="Jarett J.K."/>
            <person name="Geller-Mcgrath D.E."/>
            <person name="Sieber C.M."/>
            <person name="Emerson J.B."/>
            <person name="Anantharaman K."/>
            <person name="Thomas B.C."/>
            <person name="Malmstrom R."/>
            <person name="Stieglmeier M."/>
            <person name="Klingl A."/>
            <person name="Woyke T."/>
            <person name="Ryan C.M."/>
            <person name="Banfield J.F."/>
        </authorList>
    </citation>
    <scope>NUCLEOTIDE SEQUENCE [LARGE SCALE GENOMIC DNA]</scope>
    <source>
        <strain evidence="4">CG11_big_fil_rev_8_21_14_0_20_36_20</strain>
    </source>
</reference>
<dbReference type="InterPro" id="IPR003696">
    <property type="entry name" value="Carbtransf_dom"/>
</dbReference>
<dbReference type="InterPro" id="IPR038152">
    <property type="entry name" value="Carbam_trans_C_sf"/>
</dbReference>